<dbReference type="InterPro" id="IPR004087">
    <property type="entry name" value="KH_dom"/>
</dbReference>
<feature type="domain" description="HD" evidence="15">
    <location>
        <begin position="336"/>
        <end position="429"/>
    </location>
</feature>
<dbReference type="PROSITE" id="PS50084">
    <property type="entry name" value="KH_TYPE_1"/>
    <property type="match status" value="1"/>
</dbReference>
<dbReference type="HAMAP" id="MF_00335">
    <property type="entry name" value="RNase_Y"/>
    <property type="match status" value="1"/>
</dbReference>
<evidence type="ECO:0000313" key="16">
    <source>
        <dbReference type="EMBL" id="PWA13571.1"/>
    </source>
</evidence>
<comment type="subcellular location">
    <subcellularLocation>
        <location evidence="1">Cell membrane</location>
        <topology evidence="1">Single-pass membrane protein</topology>
    </subcellularLocation>
</comment>
<dbReference type="InterPro" id="IPR036612">
    <property type="entry name" value="KH_dom_type_1_sf"/>
</dbReference>
<dbReference type="SMART" id="SM00471">
    <property type="entry name" value="HDc"/>
    <property type="match status" value="1"/>
</dbReference>
<dbReference type="CDD" id="cd22431">
    <property type="entry name" value="KH-I_RNaseY"/>
    <property type="match status" value="1"/>
</dbReference>
<evidence type="ECO:0000256" key="9">
    <source>
        <dbReference type="ARBA" id="ARBA00023136"/>
    </source>
</evidence>
<dbReference type="AlphaFoldDB" id="A0A2U1K7Q9"/>
<comment type="caution">
    <text evidence="16">The sequence shown here is derived from an EMBL/GenBank/DDBJ whole genome shotgun (WGS) entry which is preliminary data.</text>
</comment>
<dbReference type="GO" id="GO:0005886">
    <property type="term" value="C:plasma membrane"/>
    <property type="evidence" value="ECO:0007669"/>
    <property type="project" value="UniProtKB-SubCell"/>
</dbReference>
<dbReference type="InterPro" id="IPR006674">
    <property type="entry name" value="HD_domain"/>
</dbReference>
<dbReference type="Proteomes" id="UP000245998">
    <property type="component" value="Unassembled WGS sequence"/>
</dbReference>
<sequence>MDLIVLISTMLISACVGAVVGYLGRKSIAEAKISSAEHAAQQIIEDGKREAEASKKEALLEAKDETHKLRMDAEREIRERRNELQKQENRLVQKEEILDRKGESLDKKEESLDKREESLTKKQRQIEEIESKVEELLQQQQAELERISGLSREDAKQLIISDIEKEMAHETTVMMKEMETRAKEEAEKKAKNILSLAIQRCAADHVAETTVSVVNLPNDEMKGRIIGREGRNIRTLETLTGIDLIIDDTPEAVILSGFDPIRREIARIALENLVQDGRIHPARIEEMVEKSRREVDEHIREYGEQATFEVGVHGLHPDLIKILGRLKYRTSYGQNVLKHSMEVAYLAGLMAAELGEDVKLARRAGLLHDIGKAIDHEVEGSHVEIGVELATKYKEHPVVINSIASHHGDTEPTSIIATLVAAADALSAARPGARRETLETYIRRLEKLEEISESFEGVEKSFAIQAGREIRIIVRPDVIDDVSSYRLAREITKKIEKELDYPGHIKVTVIRETRAVEYAK</sequence>
<accession>A0A2U1K7Q9</accession>
<keyword evidence="2" id="KW-1003">Cell membrane</keyword>
<dbReference type="Pfam" id="PF01966">
    <property type="entry name" value="HD"/>
    <property type="match status" value="1"/>
</dbReference>
<evidence type="ECO:0000256" key="11">
    <source>
        <dbReference type="ARBA" id="ARBA00073072"/>
    </source>
</evidence>
<reference evidence="16 17" key="1">
    <citation type="submission" date="2018-04" db="EMBL/GenBank/DDBJ databases">
        <title>Camelliibacillus theae gen. nov., sp. nov., isolated from Pu'er tea.</title>
        <authorList>
            <person name="Niu L."/>
        </authorList>
    </citation>
    <scope>NUCLEOTIDE SEQUENCE [LARGE SCALE GENOMIC DNA]</scope>
    <source>
        <strain evidence="16 17">T8</strain>
    </source>
</reference>
<keyword evidence="8" id="KW-1133">Transmembrane helix</keyword>
<evidence type="ECO:0000313" key="17">
    <source>
        <dbReference type="Proteomes" id="UP000245998"/>
    </source>
</evidence>
<evidence type="ECO:0000256" key="1">
    <source>
        <dbReference type="ARBA" id="ARBA00004162"/>
    </source>
</evidence>
<evidence type="ECO:0000256" key="2">
    <source>
        <dbReference type="ARBA" id="ARBA00022475"/>
    </source>
</evidence>
<dbReference type="CDD" id="cd00077">
    <property type="entry name" value="HDc"/>
    <property type="match status" value="1"/>
</dbReference>
<dbReference type="InterPro" id="IPR022711">
    <property type="entry name" value="RNase_Y_N"/>
</dbReference>
<dbReference type="InterPro" id="IPR003607">
    <property type="entry name" value="HD/PDEase_dom"/>
</dbReference>
<dbReference type="GO" id="GO:0004521">
    <property type="term" value="F:RNA endonuclease activity"/>
    <property type="evidence" value="ECO:0007669"/>
    <property type="project" value="UniProtKB-UniRule"/>
</dbReference>
<dbReference type="FunFam" id="1.10.3210.10:FF:000003">
    <property type="entry name" value="Ribonuclease Y"/>
    <property type="match status" value="1"/>
</dbReference>
<dbReference type="PROSITE" id="PS51831">
    <property type="entry name" value="HD"/>
    <property type="match status" value="1"/>
</dbReference>
<dbReference type="Pfam" id="PF12072">
    <property type="entry name" value="RNase_Y_N"/>
    <property type="match status" value="1"/>
</dbReference>
<keyword evidence="6 12" id="KW-0378">Hydrolase</keyword>
<dbReference type="EMBL" id="QCZG01000001">
    <property type="protein sequence ID" value="PWA13571.1"/>
    <property type="molecule type" value="Genomic_DNA"/>
</dbReference>
<evidence type="ECO:0000256" key="5">
    <source>
        <dbReference type="ARBA" id="ARBA00022759"/>
    </source>
</evidence>
<evidence type="ECO:0000256" key="13">
    <source>
        <dbReference type="NCBIfam" id="TIGR03319"/>
    </source>
</evidence>
<dbReference type="Gene3D" id="3.30.1370.10">
    <property type="entry name" value="K Homology domain, type 1"/>
    <property type="match status" value="1"/>
</dbReference>
<evidence type="ECO:0000256" key="7">
    <source>
        <dbReference type="ARBA" id="ARBA00022884"/>
    </source>
</evidence>
<keyword evidence="7 12" id="KW-0694">RNA-binding</keyword>
<evidence type="ECO:0000256" key="14">
    <source>
        <dbReference type="SAM" id="Coils"/>
    </source>
</evidence>
<dbReference type="GO" id="GO:0006402">
    <property type="term" value="P:mRNA catabolic process"/>
    <property type="evidence" value="ECO:0007669"/>
    <property type="project" value="UniProtKB-UniRule"/>
</dbReference>
<dbReference type="FunFam" id="3.30.1370.10:FF:000006">
    <property type="entry name" value="Ribonuclease Y"/>
    <property type="match status" value="1"/>
</dbReference>
<evidence type="ECO:0000259" key="15">
    <source>
        <dbReference type="PROSITE" id="PS51831"/>
    </source>
</evidence>
<evidence type="ECO:0000256" key="6">
    <source>
        <dbReference type="ARBA" id="ARBA00022801"/>
    </source>
</evidence>
<keyword evidence="3" id="KW-0812">Transmembrane</keyword>
<keyword evidence="9" id="KW-0472">Membrane</keyword>
<dbReference type="GO" id="GO:0003723">
    <property type="term" value="F:RNA binding"/>
    <property type="evidence" value="ECO:0007669"/>
    <property type="project" value="UniProtKB-UniRule"/>
</dbReference>
<organism evidence="16 17">
    <name type="scientific">Pueribacillus theae</name>
    <dbReference type="NCBI Taxonomy" id="2171751"/>
    <lineage>
        <taxon>Bacteria</taxon>
        <taxon>Bacillati</taxon>
        <taxon>Bacillota</taxon>
        <taxon>Bacilli</taxon>
        <taxon>Bacillales</taxon>
        <taxon>Bacillaceae</taxon>
        <taxon>Pueribacillus</taxon>
    </lineage>
</organism>
<keyword evidence="5 12" id="KW-0255">Endonuclease</keyword>
<dbReference type="Pfam" id="PF00013">
    <property type="entry name" value="KH_1"/>
    <property type="match status" value="1"/>
</dbReference>
<dbReference type="InterPro" id="IPR017705">
    <property type="entry name" value="Ribonuclease_Y"/>
</dbReference>
<evidence type="ECO:0000256" key="12">
    <source>
        <dbReference type="HAMAP-Rule" id="MF_00335"/>
    </source>
</evidence>
<evidence type="ECO:0000256" key="10">
    <source>
        <dbReference type="ARBA" id="ARBA00061537"/>
    </source>
</evidence>
<dbReference type="GO" id="GO:0016787">
    <property type="term" value="F:hydrolase activity"/>
    <property type="evidence" value="ECO:0007669"/>
    <property type="project" value="UniProtKB-KW"/>
</dbReference>
<comment type="similarity">
    <text evidence="10 12">Belongs to the RNase Y family.</text>
</comment>
<dbReference type="RefSeq" id="WP_116553075.1">
    <property type="nucleotide sequence ID" value="NZ_QCZG01000001.1"/>
</dbReference>
<evidence type="ECO:0000256" key="3">
    <source>
        <dbReference type="ARBA" id="ARBA00022692"/>
    </source>
</evidence>
<keyword evidence="14" id="KW-0175">Coiled coil</keyword>
<dbReference type="PANTHER" id="PTHR12826:SF15">
    <property type="entry name" value="RIBONUCLEASE Y"/>
    <property type="match status" value="1"/>
</dbReference>
<protein>
    <recommendedName>
        <fullName evidence="11 12">Ribonuclease Y</fullName>
        <shortName evidence="12">RNase Y</shortName>
        <ecNumber evidence="12 13">3.1.-.-</ecNumber>
    </recommendedName>
</protein>
<name>A0A2U1K7Q9_9BACI</name>
<dbReference type="OrthoDB" id="9803205at2"/>
<evidence type="ECO:0000256" key="4">
    <source>
        <dbReference type="ARBA" id="ARBA00022722"/>
    </source>
</evidence>
<evidence type="ECO:0000256" key="8">
    <source>
        <dbReference type="ARBA" id="ARBA00022989"/>
    </source>
</evidence>
<feature type="coiled-coil region" evidence="14">
    <location>
        <begin position="48"/>
        <end position="153"/>
    </location>
</feature>
<dbReference type="InterPro" id="IPR004088">
    <property type="entry name" value="KH_dom_type_1"/>
</dbReference>
<dbReference type="NCBIfam" id="TIGR03319">
    <property type="entry name" value="RNase_Y"/>
    <property type="match status" value="1"/>
</dbReference>
<dbReference type="NCBIfam" id="TIGR00277">
    <property type="entry name" value="HDIG"/>
    <property type="match status" value="1"/>
</dbReference>
<dbReference type="SMART" id="SM00322">
    <property type="entry name" value="KH"/>
    <property type="match status" value="1"/>
</dbReference>
<comment type="function">
    <text evidence="12">Endoribonuclease that initiates mRNA decay.</text>
</comment>
<keyword evidence="4 12" id="KW-0540">Nuclease</keyword>
<proteinExistence type="inferred from homology"/>
<dbReference type="SUPFAM" id="SSF109604">
    <property type="entry name" value="HD-domain/PDEase-like"/>
    <property type="match status" value="1"/>
</dbReference>
<dbReference type="EC" id="3.1.-.-" evidence="12 13"/>
<dbReference type="PANTHER" id="PTHR12826">
    <property type="entry name" value="RIBONUCLEASE Y"/>
    <property type="match status" value="1"/>
</dbReference>
<dbReference type="InterPro" id="IPR006675">
    <property type="entry name" value="HDIG_dom"/>
</dbReference>
<dbReference type="SUPFAM" id="SSF54791">
    <property type="entry name" value="Eukaryotic type KH-domain (KH-domain type I)"/>
    <property type="match status" value="1"/>
</dbReference>
<keyword evidence="17" id="KW-1185">Reference proteome</keyword>
<dbReference type="Gene3D" id="1.10.3210.10">
    <property type="entry name" value="Hypothetical protein af1432"/>
    <property type="match status" value="1"/>
</dbReference>
<gene>
    <name evidence="12 16" type="primary">rny</name>
    <name evidence="16" type="ORF">DCC39_01365</name>
</gene>